<proteinExistence type="predicted"/>
<reference evidence="2 3" key="1">
    <citation type="submission" date="2020-08" db="EMBL/GenBank/DDBJ databases">
        <title>Genomic Encyclopedia of Type Strains, Phase IV (KMG-IV): sequencing the most valuable type-strain genomes for metagenomic binning, comparative biology and taxonomic classification.</title>
        <authorList>
            <person name="Goeker M."/>
        </authorList>
    </citation>
    <scope>NUCLEOTIDE SEQUENCE [LARGE SCALE GENOMIC DNA]</scope>
    <source>
        <strain evidence="2 3">DSM 21458</strain>
    </source>
</reference>
<protein>
    <recommendedName>
        <fullName evidence="4">Carboxypeptidase regulatory-like domain-containing protein</fullName>
    </recommendedName>
</protein>
<keyword evidence="3" id="KW-1185">Reference proteome</keyword>
<evidence type="ECO:0000313" key="2">
    <source>
        <dbReference type="EMBL" id="MBB6097571.1"/>
    </source>
</evidence>
<dbReference type="RefSeq" id="WP_183985135.1">
    <property type="nucleotide sequence ID" value="NZ_JACHHG010000003.1"/>
</dbReference>
<comment type="caution">
    <text evidence="2">The sequence shown here is derived from an EMBL/GenBank/DDBJ whole genome shotgun (WGS) entry which is preliminary data.</text>
</comment>
<evidence type="ECO:0000256" key="1">
    <source>
        <dbReference type="SAM" id="SignalP"/>
    </source>
</evidence>
<name>A0A841HVN4_9DEIO</name>
<gene>
    <name evidence="2" type="ORF">HNR42_000988</name>
</gene>
<organism evidence="2 3">
    <name type="scientific">Deinobacterium chartae</name>
    <dbReference type="NCBI Taxonomy" id="521158"/>
    <lineage>
        <taxon>Bacteria</taxon>
        <taxon>Thermotogati</taxon>
        <taxon>Deinococcota</taxon>
        <taxon>Deinococci</taxon>
        <taxon>Deinococcales</taxon>
        <taxon>Deinococcaceae</taxon>
        <taxon>Deinobacterium</taxon>
    </lineage>
</organism>
<dbReference type="Proteomes" id="UP000569951">
    <property type="component" value="Unassembled WGS sequence"/>
</dbReference>
<dbReference type="AlphaFoldDB" id="A0A841HVN4"/>
<evidence type="ECO:0000313" key="3">
    <source>
        <dbReference type="Proteomes" id="UP000569951"/>
    </source>
</evidence>
<feature type="chain" id="PRO_5032441112" description="Carboxypeptidase regulatory-like domain-containing protein" evidence="1">
    <location>
        <begin position="23"/>
        <end position="215"/>
    </location>
</feature>
<accession>A0A841HVN4</accession>
<keyword evidence="1" id="KW-0732">Signal</keyword>
<dbReference type="EMBL" id="JACHHG010000003">
    <property type="protein sequence ID" value="MBB6097571.1"/>
    <property type="molecule type" value="Genomic_DNA"/>
</dbReference>
<evidence type="ECO:0008006" key="4">
    <source>
        <dbReference type="Google" id="ProtNLM"/>
    </source>
</evidence>
<sequence length="215" mass="22243">MRTLFGLLVVMPLLAACGGAGMASSGGGLGSSFVLEGQIADWDGSTGKLELLAPVTPGVVASGAVGNDGRFRLEVPDLAGRGALPPMKDQFVCPSGSDTLGADLNLMPSATTGMARSALRTASVQPGGTSHLRLQSAPGVSPALEATYLYFAADGAVRGTVRCLGPDGERTLRYDLAVQRGWNVVVWREQGSDLEVYAAQALPQGLLWRPVHGDH</sequence>
<dbReference type="PROSITE" id="PS51257">
    <property type="entry name" value="PROKAR_LIPOPROTEIN"/>
    <property type="match status" value="1"/>
</dbReference>
<feature type="signal peptide" evidence="1">
    <location>
        <begin position="1"/>
        <end position="22"/>
    </location>
</feature>